<comment type="caution">
    <text evidence="1">The sequence shown here is derived from an EMBL/GenBank/DDBJ whole genome shotgun (WGS) entry which is preliminary data.</text>
</comment>
<organism evidence="1 2">
    <name type="scientific">Burkholderia aenigmatica</name>
    <dbReference type="NCBI Taxonomy" id="2015348"/>
    <lineage>
        <taxon>Bacteria</taxon>
        <taxon>Pseudomonadati</taxon>
        <taxon>Pseudomonadota</taxon>
        <taxon>Betaproteobacteria</taxon>
        <taxon>Burkholderiales</taxon>
        <taxon>Burkholderiaceae</taxon>
        <taxon>Burkholderia</taxon>
        <taxon>Burkholderia cepacia complex</taxon>
    </lineage>
</organism>
<dbReference type="Pfam" id="PF14430">
    <property type="entry name" value="Imm1"/>
    <property type="match status" value="1"/>
</dbReference>
<evidence type="ECO:0000313" key="1">
    <source>
        <dbReference type="EMBL" id="OXI49539.1"/>
    </source>
</evidence>
<dbReference type="RefSeq" id="WP_089449801.1">
    <property type="nucleotide sequence ID" value="NZ_NKFA01000002.1"/>
</dbReference>
<dbReference type="InterPro" id="IPR025680">
    <property type="entry name" value="DddI"/>
</dbReference>
<evidence type="ECO:0000313" key="2">
    <source>
        <dbReference type="Proteomes" id="UP000214600"/>
    </source>
</evidence>
<accession>A0A228J551</accession>
<sequence length="134" mass="14181">MRTTKVIEETYAGNRSHVTEAQCDSVAQAIAAVERLNGRDRSTVAFEMSDGMVMTIGGGSDDRYVVFIASHVDAALLNLTAPTAPVGETIELVAGGQRGSYRARDCVDRATAVQAAIYFVSRGGADPALCWQPG</sequence>
<reference evidence="1 2" key="2">
    <citation type="submission" date="2017-08" db="EMBL/GenBank/DDBJ databases">
        <title>WGS of novel Burkholderia cepaca complex species.</title>
        <authorList>
            <person name="Lipuma J."/>
            <person name="Spilker T."/>
        </authorList>
    </citation>
    <scope>NUCLEOTIDE SEQUENCE [LARGE SCALE GENOMIC DNA]</scope>
    <source>
        <strain evidence="1 2">AU17325</strain>
    </source>
</reference>
<dbReference type="GO" id="GO:0016301">
    <property type="term" value="F:kinase activity"/>
    <property type="evidence" value="ECO:0007669"/>
    <property type="project" value="UniProtKB-KW"/>
</dbReference>
<gene>
    <name evidence="1" type="ORF">CFB84_02020</name>
</gene>
<dbReference type="OrthoDB" id="9005521at2"/>
<proteinExistence type="predicted"/>
<keyword evidence="1" id="KW-0418">Kinase</keyword>
<name>A0A228J551_9BURK</name>
<reference evidence="2" key="1">
    <citation type="submission" date="2017-06" db="EMBL/GenBank/DDBJ databases">
        <authorList>
            <person name="LiPuma J."/>
            <person name="Spilker T."/>
        </authorList>
    </citation>
    <scope>NUCLEOTIDE SEQUENCE [LARGE SCALE GENOMIC DNA]</scope>
    <source>
        <strain evidence="2">AU17325</strain>
    </source>
</reference>
<dbReference type="AlphaFoldDB" id="A0A228J551"/>
<dbReference type="EMBL" id="NKFA01000002">
    <property type="protein sequence ID" value="OXI49539.1"/>
    <property type="molecule type" value="Genomic_DNA"/>
</dbReference>
<dbReference type="Proteomes" id="UP000214600">
    <property type="component" value="Unassembled WGS sequence"/>
</dbReference>
<protein>
    <submittedName>
        <fullName evidence="1">Histidine kinase</fullName>
    </submittedName>
</protein>
<keyword evidence="1" id="KW-0808">Transferase</keyword>